<comment type="similarity">
    <text evidence="1">Belongs to the myoviridae tail sheath protein family.</text>
</comment>
<dbReference type="Pfam" id="PF04984">
    <property type="entry name" value="Phage_sheath_1"/>
    <property type="match status" value="1"/>
</dbReference>
<dbReference type="RefSeq" id="WP_353641774.1">
    <property type="nucleotide sequence ID" value="NZ_CP159253.1"/>
</dbReference>
<name>A0AAU8CV07_9HYPH</name>
<proteinExistence type="inferred from homology"/>
<dbReference type="EMBL" id="CP159253">
    <property type="protein sequence ID" value="XCG50701.1"/>
    <property type="molecule type" value="Genomic_DNA"/>
</dbReference>
<dbReference type="Gene3D" id="3.40.50.11780">
    <property type="match status" value="1"/>
</dbReference>
<gene>
    <name evidence="3" type="ORF">ABVK50_09590</name>
</gene>
<dbReference type="AlphaFoldDB" id="A0AAU8CV07"/>
<evidence type="ECO:0000313" key="3">
    <source>
        <dbReference type="EMBL" id="XCG50701.1"/>
    </source>
</evidence>
<dbReference type="PANTHER" id="PTHR35861:SF1">
    <property type="entry name" value="PHAGE TAIL SHEATH PROTEIN"/>
    <property type="match status" value="1"/>
</dbReference>
<reference evidence="3" key="1">
    <citation type="submission" date="2024-06" db="EMBL/GenBank/DDBJ databases">
        <title>Mesorhizobium karijinii sp. nov., a symbiont of the iconic Swainsona formosa from arid Australia.</title>
        <authorList>
            <person name="Hill Y.J."/>
            <person name="Watkin E.L.J."/>
            <person name="O'Hara G.W."/>
            <person name="Terpolilli J."/>
            <person name="Tye M.L."/>
            <person name="Kohlmeier M.G."/>
        </authorList>
    </citation>
    <scope>NUCLEOTIDE SEQUENCE</scope>
    <source>
        <strain evidence="3">WSM2240</strain>
    </source>
</reference>
<protein>
    <submittedName>
        <fullName evidence="3">Phage tail sheath subtilisin-like domain-containing protein</fullName>
    </submittedName>
</protein>
<dbReference type="InterPro" id="IPR052042">
    <property type="entry name" value="Tail_sheath_structural"/>
</dbReference>
<evidence type="ECO:0000256" key="1">
    <source>
        <dbReference type="ARBA" id="ARBA00008005"/>
    </source>
</evidence>
<dbReference type="PANTHER" id="PTHR35861">
    <property type="match status" value="1"/>
</dbReference>
<feature type="domain" description="Tail sheath protein subtilisin-like" evidence="2">
    <location>
        <begin position="100"/>
        <end position="252"/>
    </location>
</feature>
<organism evidence="3">
    <name type="scientific">Mesorhizobium sp. WSM2240</name>
    <dbReference type="NCBI Taxonomy" id="3228851"/>
    <lineage>
        <taxon>Bacteria</taxon>
        <taxon>Pseudomonadati</taxon>
        <taxon>Pseudomonadota</taxon>
        <taxon>Alphaproteobacteria</taxon>
        <taxon>Hyphomicrobiales</taxon>
        <taxon>Phyllobacteriaceae</taxon>
        <taxon>Mesorhizobium</taxon>
    </lineage>
</organism>
<sequence length="368" mass="39458">MAQSIKGVSTSVAAFVGYTNEGPVNDPVRILSLADFEGTFGPTDPASGLSYSVAHFFLNGGAEAWIARVVGAGNAADPSAAEIIGSQHDKSGMFALDKVDLFNLLIIPDRSEPAVRSAMIAYAERRRAFAILDLPGEIDTLAEAKSWISHNGASRHANSAAYFPRILAQDPAQGGQVRSFANSGAIAGVYARVDQQRGVWKAPAGTEAAIRGVAGLGYGLTDADQGEINPLGLNALRNFPIHGNVVWGSRTLAGADTLASEWKYIPVRRTALFVEECLYRGLQWAAIEPNSEPLWAQIRLSAGAFMHGLFQQGAFRGVTAKQAYIVKCDRETTTQADIESGLLIVEIGFAPLKPAEFEWLHIKIQMTE</sequence>
<evidence type="ECO:0000259" key="2">
    <source>
        <dbReference type="Pfam" id="PF04984"/>
    </source>
</evidence>
<accession>A0AAU8CV07</accession>
<dbReference type="InterPro" id="IPR035089">
    <property type="entry name" value="Phage_sheath_subtilisin"/>
</dbReference>